<name>A0ABR4ABD6_9LECA</name>
<dbReference type="Pfam" id="PF00018">
    <property type="entry name" value="SH3_1"/>
    <property type="match status" value="1"/>
</dbReference>
<dbReference type="PANTHER" id="PTHR15735:SF20">
    <property type="entry name" value="HIGH OSMOLARITY SIGNALING PROTEIN SHO1"/>
    <property type="match status" value="1"/>
</dbReference>
<dbReference type="Proteomes" id="UP001590950">
    <property type="component" value="Unassembled WGS sequence"/>
</dbReference>
<dbReference type="PROSITE" id="PS50002">
    <property type="entry name" value="SH3"/>
    <property type="match status" value="2"/>
</dbReference>
<evidence type="ECO:0000313" key="5">
    <source>
        <dbReference type="Proteomes" id="UP001590950"/>
    </source>
</evidence>
<keyword evidence="1 2" id="KW-0728">SH3 domain</keyword>
<feature type="domain" description="SH3" evidence="3">
    <location>
        <begin position="243"/>
        <end position="304"/>
    </location>
</feature>
<dbReference type="SMART" id="SM00326">
    <property type="entry name" value="SH3"/>
    <property type="match status" value="2"/>
</dbReference>
<sequence length="436" mass="48434">MPDPLSTTIGAICHVKSSVEALQIYRNLSAQFYVTSVSVLSAKTQFDCIADALDRIRDILLSRPQLAVEWTSNGDLSGHTLQSTMTACGSTFTFITETLYQLTNKSLETCGQGTTRVQFVRLWNASNIEVGLKHVSILIPAMNILQSALISEVKAEMADLLTSERSRAIFAKVACNADRMLAQAPCRPIVTMSNSSYRSSSVSGIDDLDAYSTNNTWFRNAWATAKNRGYMKPMPQQCTMRPEHGHLARAMASFRATPRNPDQLSFKKCDLLEVTGVQDLWWRAKKDTGETGLVPSDYLSLFDARLPMHNDICTRLVKAAYPYVADPRTLGELSFEKGEVMEAYDMKPGWWYAKKRSGESGAVPASYFILDGDARVDTTHSLTSLPLSPPPYSQILKETRHTTYYKSASTAVIEPPDKFSFLDHPPIAQAVWEAPD</sequence>
<dbReference type="InterPro" id="IPR036028">
    <property type="entry name" value="SH3-like_dom_sf"/>
</dbReference>
<proteinExistence type="predicted"/>
<comment type="caution">
    <text evidence="4">The sequence shown here is derived from an EMBL/GenBank/DDBJ whole genome shotgun (WGS) entry which is preliminary data.</text>
</comment>
<organism evidence="4 5">
    <name type="scientific">Stereocaulon virgatum</name>
    <dbReference type="NCBI Taxonomy" id="373712"/>
    <lineage>
        <taxon>Eukaryota</taxon>
        <taxon>Fungi</taxon>
        <taxon>Dikarya</taxon>
        <taxon>Ascomycota</taxon>
        <taxon>Pezizomycotina</taxon>
        <taxon>Lecanoromycetes</taxon>
        <taxon>OSLEUM clade</taxon>
        <taxon>Lecanoromycetidae</taxon>
        <taxon>Lecanorales</taxon>
        <taxon>Lecanorineae</taxon>
        <taxon>Stereocaulaceae</taxon>
        <taxon>Stereocaulon</taxon>
    </lineage>
</organism>
<gene>
    <name evidence="4" type="ORF">N7G274_004868</name>
</gene>
<evidence type="ECO:0000256" key="1">
    <source>
        <dbReference type="ARBA" id="ARBA00022443"/>
    </source>
</evidence>
<dbReference type="InterPro" id="IPR001452">
    <property type="entry name" value="SH3_domain"/>
</dbReference>
<dbReference type="Pfam" id="PF14604">
    <property type="entry name" value="SH3_9"/>
    <property type="match status" value="1"/>
</dbReference>
<dbReference type="SUPFAM" id="SSF50044">
    <property type="entry name" value="SH3-domain"/>
    <property type="match status" value="2"/>
</dbReference>
<reference evidence="4 5" key="1">
    <citation type="submission" date="2024-09" db="EMBL/GenBank/DDBJ databases">
        <title>Rethinking Asexuality: The Enigmatic Case of Functional Sexual Genes in Lepraria (Stereocaulaceae).</title>
        <authorList>
            <person name="Doellman M."/>
            <person name="Sun Y."/>
            <person name="Barcenas-Pena A."/>
            <person name="Lumbsch H.T."/>
            <person name="Grewe F."/>
        </authorList>
    </citation>
    <scope>NUCLEOTIDE SEQUENCE [LARGE SCALE GENOMIC DNA]</scope>
    <source>
        <strain evidence="4 5">Mercado 3170</strain>
    </source>
</reference>
<feature type="domain" description="SH3" evidence="3">
    <location>
        <begin position="312"/>
        <end position="373"/>
    </location>
</feature>
<dbReference type="Gene3D" id="2.30.30.40">
    <property type="entry name" value="SH3 Domains"/>
    <property type="match status" value="2"/>
</dbReference>
<evidence type="ECO:0000313" key="4">
    <source>
        <dbReference type="EMBL" id="KAL2042378.1"/>
    </source>
</evidence>
<evidence type="ECO:0000256" key="2">
    <source>
        <dbReference type="PROSITE-ProRule" id="PRU00192"/>
    </source>
</evidence>
<accession>A0ABR4ABD6</accession>
<protein>
    <recommendedName>
        <fullName evidence="3">SH3 domain-containing protein</fullName>
    </recommendedName>
</protein>
<evidence type="ECO:0000259" key="3">
    <source>
        <dbReference type="PROSITE" id="PS50002"/>
    </source>
</evidence>
<keyword evidence="5" id="KW-1185">Reference proteome</keyword>
<dbReference type="EMBL" id="JBEFKJ010000014">
    <property type="protein sequence ID" value="KAL2042378.1"/>
    <property type="molecule type" value="Genomic_DNA"/>
</dbReference>
<dbReference type="PANTHER" id="PTHR15735">
    <property type="entry name" value="FCH AND DOUBLE SH3 DOMAINS PROTEIN"/>
    <property type="match status" value="1"/>
</dbReference>